<feature type="compositionally biased region" description="Polar residues" evidence="1">
    <location>
        <begin position="13"/>
        <end position="31"/>
    </location>
</feature>
<accession>A0A0X3NWI1</accession>
<proteinExistence type="predicted"/>
<dbReference type="EMBL" id="GEEE01018077">
    <property type="protein sequence ID" value="JAP45148.1"/>
    <property type="molecule type" value="Transcribed_RNA"/>
</dbReference>
<reference evidence="2" key="1">
    <citation type="submission" date="2016-01" db="EMBL/GenBank/DDBJ databases">
        <title>Reference transcriptome for the parasite Schistocephalus solidus: insights into the molecular evolution of parasitism.</title>
        <authorList>
            <person name="Hebert F.O."/>
            <person name="Grambauer S."/>
            <person name="Barber I."/>
            <person name="Landry C.R."/>
            <person name="Aubin-Horth N."/>
        </authorList>
    </citation>
    <scope>NUCLEOTIDE SEQUENCE</scope>
</reference>
<feature type="compositionally biased region" description="Basic and acidic residues" evidence="1">
    <location>
        <begin position="1"/>
        <end position="12"/>
    </location>
</feature>
<protein>
    <recommendedName>
        <fullName evidence="3">C2H2-type domain-containing protein</fullName>
    </recommendedName>
</protein>
<organism evidence="2">
    <name type="scientific">Schistocephalus solidus</name>
    <name type="common">Tapeworm</name>
    <dbReference type="NCBI Taxonomy" id="70667"/>
    <lineage>
        <taxon>Eukaryota</taxon>
        <taxon>Metazoa</taxon>
        <taxon>Spiralia</taxon>
        <taxon>Lophotrochozoa</taxon>
        <taxon>Platyhelminthes</taxon>
        <taxon>Cestoda</taxon>
        <taxon>Eucestoda</taxon>
        <taxon>Diphyllobothriidea</taxon>
        <taxon>Diphyllobothriidae</taxon>
        <taxon>Schistocephalus</taxon>
    </lineage>
</organism>
<sequence>MGIHDSGIHRSVDLQSPPRTSGKSPASSTTNCYHKCTSRIGLGGHSRIHHTETGKPVPGTTKYTIRHRLLNCPYCTRTCRHRRSILGHMRPLRDFKLNHCRENSSPYITRKRHLPRKR</sequence>
<evidence type="ECO:0000256" key="1">
    <source>
        <dbReference type="SAM" id="MobiDB-lite"/>
    </source>
</evidence>
<dbReference type="EMBL" id="GEEE01019307">
    <property type="protein sequence ID" value="JAP43918.1"/>
    <property type="molecule type" value="Transcribed_RNA"/>
</dbReference>
<dbReference type="AlphaFoldDB" id="A0A0X3NWI1"/>
<name>A0A0X3NWI1_SCHSO</name>
<evidence type="ECO:0008006" key="3">
    <source>
        <dbReference type="Google" id="ProtNLM"/>
    </source>
</evidence>
<evidence type="ECO:0000313" key="2">
    <source>
        <dbReference type="EMBL" id="JAP43918.1"/>
    </source>
</evidence>
<gene>
    <name evidence="2" type="ORF">TR137302</name>
</gene>
<feature type="region of interest" description="Disordered" evidence="1">
    <location>
        <begin position="1"/>
        <end position="31"/>
    </location>
</feature>